<protein>
    <submittedName>
        <fullName evidence="2">Uncharacterized protein</fullName>
    </submittedName>
</protein>
<reference evidence="2 3" key="1">
    <citation type="submission" date="2022-10" db="EMBL/GenBank/DDBJ databases">
        <title>Defluviimonas sp. CAU 1641 isolated from mud.</title>
        <authorList>
            <person name="Kim W."/>
        </authorList>
    </citation>
    <scope>NUCLEOTIDE SEQUENCE [LARGE SCALE GENOMIC DNA]</scope>
    <source>
        <strain evidence="2 3">CAU 1641</strain>
    </source>
</reference>
<feature type="region of interest" description="Disordered" evidence="1">
    <location>
        <begin position="1"/>
        <end position="29"/>
    </location>
</feature>
<sequence>MASPVVRRIKKSRSRFGPGRPVGSPTPLARPVRHADIREERFQTRKAVFPGDPVERAQRIVAARRSHHGDPPLHGFLELNEFCEREFPEINIRCTHDPVSLFV</sequence>
<keyword evidence="3" id="KW-1185">Reference proteome</keyword>
<name>A0ABT3J8Y2_9RHOB</name>
<gene>
    <name evidence="2" type="ORF">OM960_20385</name>
</gene>
<evidence type="ECO:0000313" key="3">
    <source>
        <dbReference type="Proteomes" id="UP001207582"/>
    </source>
</evidence>
<dbReference type="EMBL" id="JAPDOG010000027">
    <property type="protein sequence ID" value="MCW3783895.1"/>
    <property type="molecule type" value="Genomic_DNA"/>
</dbReference>
<comment type="caution">
    <text evidence="2">The sequence shown here is derived from an EMBL/GenBank/DDBJ whole genome shotgun (WGS) entry which is preliminary data.</text>
</comment>
<evidence type="ECO:0000256" key="1">
    <source>
        <dbReference type="SAM" id="MobiDB-lite"/>
    </source>
</evidence>
<dbReference type="Proteomes" id="UP001207582">
    <property type="component" value="Unassembled WGS sequence"/>
</dbReference>
<dbReference type="RefSeq" id="WP_264773274.1">
    <property type="nucleotide sequence ID" value="NZ_JAPDOG010000027.1"/>
</dbReference>
<organism evidence="2 3">
    <name type="scientific">Defluviimonas salinarum</name>
    <dbReference type="NCBI Taxonomy" id="2992147"/>
    <lineage>
        <taxon>Bacteria</taxon>
        <taxon>Pseudomonadati</taxon>
        <taxon>Pseudomonadota</taxon>
        <taxon>Alphaproteobacteria</taxon>
        <taxon>Rhodobacterales</taxon>
        <taxon>Paracoccaceae</taxon>
        <taxon>Albidovulum</taxon>
    </lineage>
</organism>
<accession>A0ABT3J8Y2</accession>
<evidence type="ECO:0000313" key="2">
    <source>
        <dbReference type="EMBL" id="MCW3783895.1"/>
    </source>
</evidence>
<proteinExistence type="predicted"/>